<comment type="caution">
    <text evidence="2">The sequence shown here is derived from an EMBL/GenBank/DDBJ whole genome shotgun (WGS) entry which is preliminary data.</text>
</comment>
<feature type="compositionally biased region" description="Low complexity" evidence="1">
    <location>
        <begin position="27"/>
        <end position="39"/>
    </location>
</feature>
<gene>
    <name evidence="2" type="ORF">Y1Q_0011837</name>
</gene>
<keyword evidence="3" id="KW-1185">Reference proteome</keyword>
<accession>A0A151LYN4</accession>
<protein>
    <submittedName>
        <fullName evidence="2">Uncharacterized protein</fullName>
    </submittedName>
</protein>
<sequence>MPRAGRNGTATCHLHRPNGLPRGQRTSSSALGSSAAGPGPARPKQKESKEECIKIKLKESYSPEFLQQEYWSLYAGGFSAALGHCGK</sequence>
<evidence type="ECO:0000256" key="1">
    <source>
        <dbReference type="SAM" id="MobiDB-lite"/>
    </source>
</evidence>
<evidence type="ECO:0000313" key="3">
    <source>
        <dbReference type="Proteomes" id="UP000050525"/>
    </source>
</evidence>
<dbReference type="AlphaFoldDB" id="A0A151LYN4"/>
<dbReference type="Proteomes" id="UP000050525">
    <property type="component" value="Unassembled WGS sequence"/>
</dbReference>
<organism evidence="2 3">
    <name type="scientific">Alligator mississippiensis</name>
    <name type="common">American alligator</name>
    <dbReference type="NCBI Taxonomy" id="8496"/>
    <lineage>
        <taxon>Eukaryota</taxon>
        <taxon>Metazoa</taxon>
        <taxon>Chordata</taxon>
        <taxon>Craniata</taxon>
        <taxon>Vertebrata</taxon>
        <taxon>Euteleostomi</taxon>
        <taxon>Archelosauria</taxon>
        <taxon>Archosauria</taxon>
        <taxon>Crocodylia</taxon>
        <taxon>Alligatoridae</taxon>
        <taxon>Alligatorinae</taxon>
        <taxon>Alligator</taxon>
    </lineage>
</organism>
<dbReference type="EMBL" id="AKHW03007022">
    <property type="protein sequence ID" value="KYO17348.1"/>
    <property type="molecule type" value="Genomic_DNA"/>
</dbReference>
<proteinExistence type="predicted"/>
<feature type="region of interest" description="Disordered" evidence="1">
    <location>
        <begin position="1"/>
        <end position="50"/>
    </location>
</feature>
<name>A0A151LYN4_ALLMI</name>
<evidence type="ECO:0000313" key="2">
    <source>
        <dbReference type="EMBL" id="KYO17348.1"/>
    </source>
</evidence>
<reference evidence="2 3" key="1">
    <citation type="journal article" date="2012" name="Genome Biol.">
        <title>Sequencing three crocodilian genomes to illuminate the evolution of archosaurs and amniotes.</title>
        <authorList>
            <person name="St John J.A."/>
            <person name="Braun E.L."/>
            <person name="Isberg S.R."/>
            <person name="Miles L.G."/>
            <person name="Chong A.Y."/>
            <person name="Gongora J."/>
            <person name="Dalzell P."/>
            <person name="Moran C."/>
            <person name="Bed'hom B."/>
            <person name="Abzhanov A."/>
            <person name="Burgess S.C."/>
            <person name="Cooksey A.M."/>
            <person name="Castoe T.A."/>
            <person name="Crawford N.G."/>
            <person name="Densmore L.D."/>
            <person name="Drew J.C."/>
            <person name="Edwards S.V."/>
            <person name="Faircloth B.C."/>
            <person name="Fujita M.K."/>
            <person name="Greenwold M.J."/>
            <person name="Hoffmann F.G."/>
            <person name="Howard J.M."/>
            <person name="Iguchi T."/>
            <person name="Janes D.E."/>
            <person name="Khan S.Y."/>
            <person name="Kohno S."/>
            <person name="de Koning A.J."/>
            <person name="Lance S.L."/>
            <person name="McCarthy F.M."/>
            <person name="McCormack J.E."/>
            <person name="Merchant M.E."/>
            <person name="Peterson D.G."/>
            <person name="Pollock D.D."/>
            <person name="Pourmand N."/>
            <person name="Raney B.J."/>
            <person name="Roessler K.A."/>
            <person name="Sanford J.R."/>
            <person name="Sawyer R.H."/>
            <person name="Schmidt C.J."/>
            <person name="Triplett E.W."/>
            <person name="Tuberville T.D."/>
            <person name="Venegas-Anaya M."/>
            <person name="Howard J.T."/>
            <person name="Jarvis E.D."/>
            <person name="Guillette L.J.Jr."/>
            <person name="Glenn T.C."/>
            <person name="Green R.E."/>
            <person name="Ray D.A."/>
        </authorList>
    </citation>
    <scope>NUCLEOTIDE SEQUENCE [LARGE SCALE GENOMIC DNA]</scope>
    <source>
        <strain evidence="2">KSC_2009_1</strain>
    </source>
</reference>